<comment type="caution">
    <text evidence="2">The sequence shown here is derived from an EMBL/GenBank/DDBJ whole genome shotgun (WGS) entry which is preliminary data.</text>
</comment>
<name>A0A254NCT8_9BURK</name>
<dbReference type="SUPFAM" id="SSF81901">
    <property type="entry name" value="HCP-like"/>
    <property type="match status" value="1"/>
</dbReference>
<evidence type="ECO:0000313" key="3">
    <source>
        <dbReference type="Proteomes" id="UP000197446"/>
    </source>
</evidence>
<feature type="signal peptide" evidence="1">
    <location>
        <begin position="1"/>
        <end position="26"/>
    </location>
</feature>
<dbReference type="InterPro" id="IPR011990">
    <property type="entry name" value="TPR-like_helical_dom_sf"/>
</dbReference>
<organism evidence="2 3">
    <name type="scientific">Roseateles puraquae</name>
    <dbReference type="NCBI Taxonomy" id="431059"/>
    <lineage>
        <taxon>Bacteria</taxon>
        <taxon>Pseudomonadati</taxon>
        <taxon>Pseudomonadota</taxon>
        <taxon>Betaproteobacteria</taxon>
        <taxon>Burkholderiales</taxon>
        <taxon>Sphaerotilaceae</taxon>
        <taxon>Roseateles</taxon>
    </lineage>
</organism>
<keyword evidence="1" id="KW-0732">Signal</keyword>
<evidence type="ECO:0000256" key="1">
    <source>
        <dbReference type="SAM" id="SignalP"/>
    </source>
</evidence>
<reference evidence="2 3" key="1">
    <citation type="journal article" date="2007" name="Int. J. Syst. Evol. Microbiol.">
        <title>Description of Pelomonas aquatica sp. nov. and Pelomonas puraquae sp. nov., isolated from industrial and haemodialysis water.</title>
        <authorList>
            <person name="Gomila M."/>
            <person name="Bowien B."/>
            <person name="Falsen E."/>
            <person name="Moore E.R."/>
            <person name="Lalucat J."/>
        </authorList>
    </citation>
    <scope>NUCLEOTIDE SEQUENCE [LARGE SCALE GENOMIC DNA]</scope>
    <source>
        <strain evidence="2 3">CCUG 52769</strain>
    </source>
</reference>
<dbReference type="EMBL" id="NISI01000006">
    <property type="protein sequence ID" value="OWR03238.1"/>
    <property type="molecule type" value="Genomic_DNA"/>
</dbReference>
<keyword evidence="3" id="KW-1185">Reference proteome</keyword>
<gene>
    <name evidence="2" type="ORF">CDO81_16910</name>
</gene>
<evidence type="ECO:0008006" key="4">
    <source>
        <dbReference type="Google" id="ProtNLM"/>
    </source>
</evidence>
<accession>A0A254NCT8</accession>
<proteinExistence type="predicted"/>
<dbReference type="Gene3D" id="1.25.40.10">
    <property type="entry name" value="Tetratricopeptide repeat domain"/>
    <property type="match status" value="1"/>
</dbReference>
<dbReference type="AlphaFoldDB" id="A0A254NCT8"/>
<evidence type="ECO:0000313" key="2">
    <source>
        <dbReference type="EMBL" id="OWR03238.1"/>
    </source>
</evidence>
<feature type="chain" id="PRO_5013010363" description="Beta-lactamase" evidence="1">
    <location>
        <begin position="27"/>
        <end position="218"/>
    </location>
</feature>
<dbReference type="Proteomes" id="UP000197446">
    <property type="component" value="Unassembled WGS sequence"/>
</dbReference>
<protein>
    <recommendedName>
        <fullName evidence="4">Beta-lactamase</fullName>
    </recommendedName>
</protein>
<sequence length="218" mass="23471">MTRSGCAWRRLGAVVTLLSLAGLATAQPPSKEALAVSGQVLDRGDWRALALRCPASLMPQVQSLVYLGRKQCEPGQMQSCLAECAQNDAGACYWLAEALQEAHVASHASVVLFQRACQLGIASGCTNRAAGLFEERRDDVEVQACAARTYDKACQADDPWACTMQALHLSRGLGVRQDRQQALKVLEKSCKYGPEDPACTYGQRLKATIVNDAASPTE</sequence>